<protein>
    <recommendedName>
        <fullName evidence="3">DUF4232 domain-containing protein</fullName>
    </recommendedName>
</protein>
<organism evidence="4 5">
    <name type="scientific">Streptomyces hygroscopicus</name>
    <dbReference type="NCBI Taxonomy" id="1912"/>
    <lineage>
        <taxon>Bacteria</taxon>
        <taxon>Bacillati</taxon>
        <taxon>Actinomycetota</taxon>
        <taxon>Actinomycetes</taxon>
        <taxon>Kitasatosporales</taxon>
        <taxon>Streptomycetaceae</taxon>
        <taxon>Streptomyces</taxon>
        <taxon>Streptomyces violaceusniger group</taxon>
    </lineage>
</organism>
<accession>A0ABQ3TUV1</accession>
<gene>
    <name evidence="4" type="ORF">TPA0910_15490</name>
</gene>
<feature type="region of interest" description="Disordered" evidence="1">
    <location>
        <begin position="392"/>
        <end position="454"/>
    </location>
</feature>
<dbReference type="RefSeq" id="WP_236256421.1">
    <property type="nucleotide sequence ID" value="NZ_BNEK01000003.1"/>
</dbReference>
<keyword evidence="5" id="KW-1185">Reference proteome</keyword>
<dbReference type="InterPro" id="IPR025326">
    <property type="entry name" value="DUF4232"/>
</dbReference>
<evidence type="ECO:0000256" key="2">
    <source>
        <dbReference type="SAM" id="Phobius"/>
    </source>
</evidence>
<feature type="compositionally biased region" description="Gly residues" evidence="1">
    <location>
        <begin position="424"/>
        <end position="434"/>
    </location>
</feature>
<keyword evidence="2" id="KW-0812">Transmembrane</keyword>
<evidence type="ECO:0000313" key="4">
    <source>
        <dbReference type="EMBL" id="GHJ27116.1"/>
    </source>
</evidence>
<evidence type="ECO:0000259" key="3">
    <source>
        <dbReference type="Pfam" id="PF14016"/>
    </source>
</evidence>
<feature type="transmembrane region" description="Helical" evidence="2">
    <location>
        <begin position="182"/>
        <end position="204"/>
    </location>
</feature>
<feature type="compositionally biased region" description="Low complexity" evidence="1">
    <location>
        <begin position="23"/>
        <end position="32"/>
    </location>
</feature>
<feature type="region of interest" description="Disordered" evidence="1">
    <location>
        <begin position="206"/>
        <end position="305"/>
    </location>
</feature>
<dbReference type="Proteomes" id="UP001054854">
    <property type="component" value="Unassembled WGS sequence"/>
</dbReference>
<dbReference type="Pfam" id="PF14016">
    <property type="entry name" value="DUF4232"/>
    <property type="match status" value="1"/>
</dbReference>
<feature type="compositionally biased region" description="Basic and acidic residues" evidence="1">
    <location>
        <begin position="35"/>
        <end position="84"/>
    </location>
</feature>
<feature type="compositionally biased region" description="Acidic residues" evidence="1">
    <location>
        <begin position="135"/>
        <end position="144"/>
    </location>
</feature>
<keyword evidence="2" id="KW-0472">Membrane</keyword>
<name>A0ABQ3TUV1_STRHY</name>
<proteinExistence type="predicted"/>
<feature type="compositionally biased region" description="Basic and acidic residues" evidence="1">
    <location>
        <begin position="12"/>
        <end position="22"/>
    </location>
</feature>
<dbReference type="EMBL" id="BNEK01000003">
    <property type="protein sequence ID" value="GHJ27116.1"/>
    <property type="molecule type" value="Genomic_DNA"/>
</dbReference>
<feature type="compositionally biased region" description="Polar residues" evidence="1">
    <location>
        <begin position="279"/>
        <end position="298"/>
    </location>
</feature>
<reference evidence="4" key="1">
    <citation type="submission" date="2024-05" db="EMBL/GenBank/DDBJ databases">
        <title>Whole genome shotgun sequence of Streptomyces hygroscopicus NBRC 113678.</title>
        <authorList>
            <person name="Komaki H."/>
            <person name="Tamura T."/>
        </authorList>
    </citation>
    <scope>NUCLEOTIDE SEQUENCE</scope>
    <source>
        <strain evidence="4">N11-34</strain>
    </source>
</reference>
<feature type="compositionally biased region" description="Basic and acidic residues" evidence="1">
    <location>
        <begin position="248"/>
        <end position="258"/>
    </location>
</feature>
<evidence type="ECO:0000256" key="1">
    <source>
        <dbReference type="SAM" id="MobiDB-lite"/>
    </source>
</evidence>
<sequence>MNHTTFTPDPGEPGRHHGHEPESTGSAEAGESTEAETRESAEAKEVGEAKEPAETREAGKPTEVKARDSAETREAAEAAAREPAEAGQSGETRRFPAARKPGEPTDSPGPSAAGDSGKAARSGPGRVTPLRLQLDDDESGGADEEALRRLLHRAVDELEPSPDSLDHLRRAVPARRARRRQALVGAVATVVLGCAAVPALVHVATQSDRADDRPANAASSHRTPGTNGGRHSEGSGGKGSDGPADTVEQDKGDKGKGKDKGKHKPPKHEDGGSGGTAPDPSNTLNATSPTCSRTQLTSGGAGSVGAADAEGRVYGSFRVVNTSNETCTVEGSGSVGVSAQGGANSSQIFVVDHTAGDAAAGLPDPSTQPGTLILKPGQAYEVKFAWIPASGGGTSGCSTTGTPTPDPTTDAAQDGPQDGPSTGDPGGTPGGGGEPQDASVLVSHTPEAGDPAAASVTIGDACAGTIYRTGLLAAP</sequence>
<feature type="compositionally biased region" description="Low complexity" evidence="1">
    <location>
        <begin position="396"/>
        <end position="423"/>
    </location>
</feature>
<feature type="domain" description="DUF4232" evidence="3">
    <location>
        <begin position="302"/>
        <end position="412"/>
    </location>
</feature>
<feature type="region of interest" description="Disordered" evidence="1">
    <location>
        <begin position="1"/>
        <end position="144"/>
    </location>
</feature>
<evidence type="ECO:0000313" key="5">
    <source>
        <dbReference type="Proteomes" id="UP001054854"/>
    </source>
</evidence>
<comment type="caution">
    <text evidence="4">The sequence shown here is derived from an EMBL/GenBank/DDBJ whole genome shotgun (WGS) entry which is preliminary data.</text>
</comment>
<keyword evidence="2" id="KW-1133">Transmembrane helix</keyword>